<organism evidence="1 2">
    <name type="scientific">Karstenula rhodostoma CBS 690.94</name>
    <dbReference type="NCBI Taxonomy" id="1392251"/>
    <lineage>
        <taxon>Eukaryota</taxon>
        <taxon>Fungi</taxon>
        <taxon>Dikarya</taxon>
        <taxon>Ascomycota</taxon>
        <taxon>Pezizomycotina</taxon>
        <taxon>Dothideomycetes</taxon>
        <taxon>Pleosporomycetidae</taxon>
        <taxon>Pleosporales</taxon>
        <taxon>Massarineae</taxon>
        <taxon>Didymosphaeriaceae</taxon>
        <taxon>Karstenula</taxon>
    </lineage>
</organism>
<name>A0A9P4U8K6_9PLEO</name>
<accession>A0A9P4U8K6</accession>
<sequence>MPTRRGLHVRHLRPRRRRCVNNRLPAPLTSVARDGTTLPTSSDKITEDRRDQRLHRCLFTLLYRGYLVCAALFSVGDEISGTRMWLLCSHIDSAFHLSCVHRKPGLSCRGLPSGRSLGHVLQHPSPCIRERFVQSHSHLYAHLGVVVAGLLGSSRLQVWLIFHKEEPQLRCAACSFD</sequence>
<dbReference type="Proteomes" id="UP000799764">
    <property type="component" value="Unassembled WGS sequence"/>
</dbReference>
<comment type="caution">
    <text evidence="1">The sequence shown here is derived from an EMBL/GenBank/DDBJ whole genome shotgun (WGS) entry which is preliminary data.</text>
</comment>
<dbReference type="AlphaFoldDB" id="A0A9P4U8K6"/>
<reference evidence="1" key="1">
    <citation type="journal article" date="2020" name="Stud. Mycol.">
        <title>101 Dothideomycetes genomes: a test case for predicting lifestyles and emergence of pathogens.</title>
        <authorList>
            <person name="Haridas S."/>
            <person name="Albert R."/>
            <person name="Binder M."/>
            <person name="Bloem J."/>
            <person name="Labutti K."/>
            <person name="Salamov A."/>
            <person name="Andreopoulos B."/>
            <person name="Baker S."/>
            <person name="Barry K."/>
            <person name="Bills G."/>
            <person name="Bluhm B."/>
            <person name="Cannon C."/>
            <person name="Castanera R."/>
            <person name="Culley D."/>
            <person name="Daum C."/>
            <person name="Ezra D."/>
            <person name="Gonzalez J."/>
            <person name="Henrissat B."/>
            <person name="Kuo A."/>
            <person name="Liang C."/>
            <person name="Lipzen A."/>
            <person name="Lutzoni F."/>
            <person name="Magnuson J."/>
            <person name="Mondo S."/>
            <person name="Nolan M."/>
            <person name="Ohm R."/>
            <person name="Pangilinan J."/>
            <person name="Park H.-J."/>
            <person name="Ramirez L."/>
            <person name="Alfaro M."/>
            <person name="Sun H."/>
            <person name="Tritt A."/>
            <person name="Yoshinaga Y."/>
            <person name="Zwiers L.-H."/>
            <person name="Turgeon B."/>
            <person name="Goodwin S."/>
            <person name="Spatafora J."/>
            <person name="Crous P."/>
            <person name="Grigoriev I."/>
        </authorList>
    </citation>
    <scope>NUCLEOTIDE SEQUENCE</scope>
    <source>
        <strain evidence="1">CBS 690.94</strain>
    </source>
</reference>
<evidence type="ECO:0000313" key="1">
    <source>
        <dbReference type="EMBL" id="KAF2440288.1"/>
    </source>
</evidence>
<gene>
    <name evidence="1" type="ORF">P171DRAFT_98150</name>
</gene>
<dbReference type="EMBL" id="MU001507">
    <property type="protein sequence ID" value="KAF2440288.1"/>
    <property type="molecule type" value="Genomic_DNA"/>
</dbReference>
<protein>
    <submittedName>
        <fullName evidence="1">Uncharacterized protein</fullName>
    </submittedName>
</protein>
<proteinExistence type="predicted"/>
<keyword evidence="2" id="KW-1185">Reference proteome</keyword>
<evidence type="ECO:0000313" key="2">
    <source>
        <dbReference type="Proteomes" id="UP000799764"/>
    </source>
</evidence>